<name>A0A926DJQ1_9FIRM</name>
<evidence type="ECO:0000313" key="2">
    <source>
        <dbReference type="EMBL" id="MBC8540188.1"/>
    </source>
</evidence>
<organism evidence="2 3">
    <name type="scientific">Congzhengia minquanensis</name>
    <dbReference type="NCBI Taxonomy" id="2763657"/>
    <lineage>
        <taxon>Bacteria</taxon>
        <taxon>Bacillati</taxon>
        <taxon>Bacillota</taxon>
        <taxon>Clostridia</taxon>
        <taxon>Eubacteriales</taxon>
        <taxon>Oscillospiraceae</taxon>
        <taxon>Congzhengia</taxon>
    </lineage>
</organism>
<dbReference type="EMBL" id="JACRSU010000001">
    <property type="protein sequence ID" value="MBC8540188.1"/>
    <property type="molecule type" value="Genomic_DNA"/>
</dbReference>
<sequence length="124" mass="13682">MAKFTFNSNLIELDIENHPFKIDAMEVQAKAPAIREKMNEIVKNAGAETLDGNIIETSCKTVCGAIDDMLGKGASAAVFAGREVNFFDCMDLYFFVQSQVNDFTMKKLAEYEGVAQKTGKKGKK</sequence>
<dbReference type="Pfam" id="PF20378">
    <property type="entry name" value="DUF6673"/>
    <property type="match status" value="1"/>
</dbReference>
<dbReference type="Proteomes" id="UP000611762">
    <property type="component" value="Unassembled WGS sequence"/>
</dbReference>
<reference evidence="2" key="1">
    <citation type="submission" date="2020-08" db="EMBL/GenBank/DDBJ databases">
        <title>Genome public.</title>
        <authorList>
            <person name="Liu C."/>
            <person name="Sun Q."/>
        </authorList>
    </citation>
    <scope>NUCLEOTIDE SEQUENCE</scope>
    <source>
        <strain evidence="2">H8</strain>
    </source>
</reference>
<gene>
    <name evidence="2" type="ORF">H8698_04270</name>
</gene>
<comment type="caution">
    <text evidence="2">The sequence shown here is derived from an EMBL/GenBank/DDBJ whole genome shotgun (WGS) entry which is preliminary data.</text>
</comment>
<protein>
    <recommendedName>
        <fullName evidence="1">DUF6673 domain-containing protein</fullName>
    </recommendedName>
</protein>
<feature type="domain" description="DUF6673" evidence="1">
    <location>
        <begin position="21"/>
        <end position="119"/>
    </location>
</feature>
<keyword evidence="3" id="KW-1185">Reference proteome</keyword>
<dbReference type="RefSeq" id="WP_249311306.1">
    <property type="nucleotide sequence ID" value="NZ_JACRSU010000001.1"/>
</dbReference>
<accession>A0A926DJQ1</accession>
<proteinExistence type="predicted"/>
<evidence type="ECO:0000313" key="3">
    <source>
        <dbReference type="Proteomes" id="UP000611762"/>
    </source>
</evidence>
<dbReference type="InterPro" id="IPR046655">
    <property type="entry name" value="DUF6673"/>
</dbReference>
<dbReference type="AlphaFoldDB" id="A0A926DJQ1"/>
<evidence type="ECO:0000259" key="1">
    <source>
        <dbReference type="Pfam" id="PF20378"/>
    </source>
</evidence>